<dbReference type="EMBL" id="JACEIK010000299">
    <property type="protein sequence ID" value="MCD7454370.1"/>
    <property type="molecule type" value="Genomic_DNA"/>
</dbReference>
<proteinExistence type="predicted"/>
<evidence type="ECO:0000313" key="2">
    <source>
        <dbReference type="Proteomes" id="UP000823775"/>
    </source>
</evidence>
<name>A0ABS8S7F0_DATST</name>
<reference evidence="1 2" key="1">
    <citation type="journal article" date="2021" name="BMC Genomics">
        <title>Datura genome reveals duplications of psychoactive alkaloid biosynthetic genes and high mutation rate following tissue culture.</title>
        <authorList>
            <person name="Rajewski A."/>
            <person name="Carter-House D."/>
            <person name="Stajich J."/>
            <person name="Litt A."/>
        </authorList>
    </citation>
    <scope>NUCLEOTIDE SEQUENCE [LARGE SCALE GENOMIC DNA]</scope>
    <source>
        <strain evidence="1">AR-01</strain>
    </source>
</reference>
<keyword evidence="2" id="KW-1185">Reference proteome</keyword>
<accession>A0ABS8S7F0</accession>
<dbReference type="Proteomes" id="UP000823775">
    <property type="component" value="Unassembled WGS sequence"/>
</dbReference>
<protein>
    <submittedName>
        <fullName evidence="1">Uncharacterized protein</fullName>
    </submittedName>
</protein>
<organism evidence="1 2">
    <name type="scientific">Datura stramonium</name>
    <name type="common">Jimsonweed</name>
    <name type="synonym">Common thornapple</name>
    <dbReference type="NCBI Taxonomy" id="4076"/>
    <lineage>
        <taxon>Eukaryota</taxon>
        <taxon>Viridiplantae</taxon>
        <taxon>Streptophyta</taxon>
        <taxon>Embryophyta</taxon>
        <taxon>Tracheophyta</taxon>
        <taxon>Spermatophyta</taxon>
        <taxon>Magnoliopsida</taxon>
        <taxon>eudicotyledons</taxon>
        <taxon>Gunneridae</taxon>
        <taxon>Pentapetalae</taxon>
        <taxon>asterids</taxon>
        <taxon>lamiids</taxon>
        <taxon>Solanales</taxon>
        <taxon>Solanaceae</taxon>
        <taxon>Solanoideae</taxon>
        <taxon>Datureae</taxon>
        <taxon>Datura</taxon>
    </lineage>
</organism>
<sequence>MVDRTVGPHSAACFLQPERTSWHAAGDDHALFYAAVCEQFLDFHFHYISLEPNNNILVMHNCHMPCQNLDDDHVPRQSSHKCDHDLIPNSRANPTYTPKSFPQRVDQYVNEHCARLESPRHLLFPHDLEPDNLKTNQQIILIIANFNLFVLMNKNLASLLLNTMDFVEHTPWTCMFIDDQDVGGYWCLSSLNTCYFHIFGTEAGLASRSRLLGRATFEEFHEIDNNFVSEAGALGSTHDLELEVAE</sequence>
<evidence type="ECO:0000313" key="1">
    <source>
        <dbReference type="EMBL" id="MCD7454370.1"/>
    </source>
</evidence>
<comment type="caution">
    <text evidence="1">The sequence shown here is derived from an EMBL/GenBank/DDBJ whole genome shotgun (WGS) entry which is preliminary data.</text>
</comment>
<gene>
    <name evidence="1" type="ORF">HAX54_024539</name>
</gene>